<dbReference type="OrthoDB" id="209323at2"/>
<comment type="caution">
    <text evidence="1">The sequence shown here is derived from an EMBL/GenBank/DDBJ whole genome shotgun (WGS) entry which is preliminary data.</text>
</comment>
<dbReference type="AlphaFoldDB" id="A0A5C5VJT8"/>
<accession>A0A5C5VJT8</accession>
<dbReference type="RefSeq" id="WP_146429100.1">
    <property type="nucleotide sequence ID" value="NZ_SJPF01000001.1"/>
</dbReference>
<evidence type="ECO:0000313" key="1">
    <source>
        <dbReference type="EMBL" id="TWT38878.1"/>
    </source>
</evidence>
<protein>
    <submittedName>
        <fullName evidence="1">Uncharacterized protein</fullName>
    </submittedName>
</protein>
<sequence length="62" mass="6897">MTVEKDGFTRFAPAAKGRDRYLTMDKSQAIRVIEAQRCLASQPQLRSSQFDAGYGVMLSAAR</sequence>
<organism evidence="1 2">
    <name type="scientific">Blastopirellula retiformator</name>
    <dbReference type="NCBI Taxonomy" id="2527970"/>
    <lineage>
        <taxon>Bacteria</taxon>
        <taxon>Pseudomonadati</taxon>
        <taxon>Planctomycetota</taxon>
        <taxon>Planctomycetia</taxon>
        <taxon>Pirellulales</taxon>
        <taxon>Pirellulaceae</taxon>
        <taxon>Blastopirellula</taxon>
    </lineage>
</organism>
<dbReference type="Proteomes" id="UP000318878">
    <property type="component" value="Unassembled WGS sequence"/>
</dbReference>
<evidence type="ECO:0000313" key="2">
    <source>
        <dbReference type="Proteomes" id="UP000318878"/>
    </source>
</evidence>
<proteinExistence type="predicted"/>
<name>A0A5C5VJT8_9BACT</name>
<dbReference type="EMBL" id="SJPF01000001">
    <property type="protein sequence ID" value="TWT38878.1"/>
    <property type="molecule type" value="Genomic_DNA"/>
</dbReference>
<reference evidence="1 2" key="1">
    <citation type="submission" date="2019-02" db="EMBL/GenBank/DDBJ databases">
        <title>Deep-cultivation of Planctomycetes and their phenomic and genomic characterization uncovers novel biology.</title>
        <authorList>
            <person name="Wiegand S."/>
            <person name="Jogler M."/>
            <person name="Boedeker C."/>
            <person name="Pinto D."/>
            <person name="Vollmers J."/>
            <person name="Rivas-Marin E."/>
            <person name="Kohn T."/>
            <person name="Peeters S.H."/>
            <person name="Heuer A."/>
            <person name="Rast P."/>
            <person name="Oberbeckmann S."/>
            <person name="Bunk B."/>
            <person name="Jeske O."/>
            <person name="Meyerdierks A."/>
            <person name="Storesund J.E."/>
            <person name="Kallscheuer N."/>
            <person name="Luecker S."/>
            <person name="Lage O.M."/>
            <person name="Pohl T."/>
            <person name="Merkel B.J."/>
            <person name="Hornburger P."/>
            <person name="Mueller R.-W."/>
            <person name="Bruemmer F."/>
            <person name="Labrenz M."/>
            <person name="Spormann A.M."/>
            <person name="Op Den Camp H."/>
            <person name="Overmann J."/>
            <person name="Amann R."/>
            <person name="Jetten M.S.M."/>
            <person name="Mascher T."/>
            <person name="Medema M.H."/>
            <person name="Devos D.P."/>
            <person name="Kaster A.-K."/>
            <person name="Ovreas L."/>
            <person name="Rohde M."/>
            <person name="Galperin M.Y."/>
            <person name="Jogler C."/>
        </authorList>
    </citation>
    <scope>NUCLEOTIDE SEQUENCE [LARGE SCALE GENOMIC DNA]</scope>
    <source>
        <strain evidence="1 2">Enr8</strain>
    </source>
</reference>
<gene>
    <name evidence="1" type="ORF">Enr8_05720</name>
</gene>
<keyword evidence="2" id="KW-1185">Reference proteome</keyword>